<name>A0A837R8H3_LACPE</name>
<dbReference type="GO" id="GO:0004034">
    <property type="term" value="F:aldose 1-epimerase activity"/>
    <property type="evidence" value="ECO:0007669"/>
    <property type="project" value="TreeGrafter"/>
</dbReference>
<keyword evidence="2" id="KW-0413">Isomerase</keyword>
<dbReference type="GO" id="GO:0005737">
    <property type="term" value="C:cytoplasm"/>
    <property type="evidence" value="ECO:0007669"/>
    <property type="project" value="TreeGrafter"/>
</dbReference>
<dbReference type="InterPro" id="IPR008183">
    <property type="entry name" value="Aldose_1/G6P_1-epimerase"/>
</dbReference>
<evidence type="ECO:0000313" key="4">
    <source>
        <dbReference type="EMBL" id="KRK22879.1"/>
    </source>
</evidence>
<comment type="similarity">
    <text evidence="1">Belongs to the aldose epimerase family.</text>
</comment>
<dbReference type="SUPFAM" id="SSF74650">
    <property type="entry name" value="Galactose mutarotase-like"/>
    <property type="match status" value="1"/>
</dbReference>
<dbReference type="GO" id="GO:0033499">
    <property type="term" value="P:galactose catabolic process via UDP-galactose, Leloir pathway"/>
    <property type="evidence" value="ECO:0007669"/>
    <property type="project" value="TreeGrafter"/>
</dbReference>
<sequence length="340" mass="37804">MRRTISKVPFGSYQGEPVWRYTIENARHSQLQVLSYAATWYDFIVQVGGQPQSLVWHFETLDDYLKTPYQVGKTIGRVAGRIGHAQFELNGQTYRLPPNDGQHLLHGGDHGLQTHNFDGHFDPTGDTVTLTTTLLSTEDGFPGDLKVTVSYRLTTDDTVQITYHGVTSADTLFDPTCHVYFNLNGGAALINSQQLGINSTKLVHTDQDKVPTGVFYVPSPAYDFRAQPVIQAQLDRLSQETGQLGYDDCYVIDHQSEPAGRLVAAHGQLIFNTDRNGMVIFTANPDHGQATTAGKYHALAVELQTLPDAINHHGFGDPILRADTPRTFINQYRYVGNQTR</sequence>
<reference evidence="4 5" key="1">
    <citation type="journal article" date="2015" name="Genome Announc.">
        <title>Expanding the biotechnology potential of lactobacilli through comparative genomics of 213 strains and associated genera.</title>
        <authorList>
            <person name="Sun Z."/>
            <person name="Harris H.M."/>
            <person name="McCann A."/>
            <person name="Guo C."/>
            <person name="Argimon S."/>
            <person name="Zhang W."/>
            <person name="Yang X."/>
            <person name="Jeffery I.B."/>
            <person name="Cooney J.C."/>
            <person name="Kagawa T.F."/>
            <person name="Liu W."/>
            <person name="Song Y."/>
            <person name="Salvetti E."/>
            <person name="Wrobel A."/>
            <person name="Rasinkangas P."/>
            <person name="Parkhill J."/>
            <person name="Rea M.C."/>
            <person name="O'Sullivan O."/>
            <person name="Ritari J."/>
            <person name="Douillard F.P."/>
            <person name="Paul Ross R."/>
            <person name="Yang R."/>
            <person name="Briner A.E."/>
            <person name="Felis G.E."/>
            <person name="de Vos W.M."/>
            <person name="Barrangou R."/>
            <person name="Klaenhammer T.R."/>
            <person name="Caufield P.W."/>
            <person name="Cui Y."/>
            <person name="Zhang H."/>
            <person name="O'Toole P.W."/>
        </authorList>
    </citation>
    <scope>NUCLEOTIDE SEQUENCE [LARGE SCALE GENOMIC DNA]</scope>
    <source>
        <strain evidence="4 5">DSM 20314</strain>
    </source>
</reference>
<dbReference type="GO" id="GO:0006006">
    <property type="term" value="P:glucose metabolic process"/>
    <property type="evidence" value="ECO:0007669"/>
    <property type="project" value="TreeGrafter"/>
</dbReference>
<dbReference type="GeneID" id="49393981"/>
<dbReference type="Pfam" id="PF01263">
    <property type="entry name" value="Aldose_epim"/>
    <property type="match status" value="1"/>
</dbReference>
<proteinExistence type="inferred from homology"/>
<dbReference type="EMBL" id="AZCU01000019">
    <property type="protein sequence ID" value="KRK22879.1"/>
    <property type="molecule type" value="Genomic_DNA"/>
</dbReference>
<dbReference type="PANTHER" id="PTHR10091:SF0">
    <property type="entry name" value="GALACTOSE MUTAROTASE"/>
    <property type="match status" value="1"/>
</dbReference>
<evidence type="ECO:0000256" key="3">
    <source>
        <dbReference type="ARBA" id="ARBA00023277"/>
    </source>
</evidence>
<dbReference type="Proteomes" id="UP000051020">
    <property type="component" value="Unassembled WGS sequence"/>
</dbReference>
<protein>
    <submittedName>
        <fullName evidence="4">Aldose 1-epimerase</fullName>
    </submittedName>
</protein>
<dbReference type="InterPro" id="IPR011013">
    <property type="entry name" value="Gal_mutarotase_sf_dom"/>
</dbReference>
<evidence type="ECO:0000313" key="5">
    <source>
        <dbReference type="Proteomes" id="UP000051020"/>
    </source>
</evidence>
<dbReference type="AlphaFoldDB" id="A0A837R8H3"/>
<evidence type="ECO:0000256" key="1">
    <source>
        <dbReference type="ARBA" id="ARBA00006206"/>
    </source>
</evidence>
<keyword evidence="3" id="KW-0119">Carbohydrate metabolism</keyword>
<dbReference type="Gene3D" id="2.70.98.10">
    <property type="match status" value="1"/>
</dbReference>
<comment type="caution">
    <text evidence="4">The sequence shown here is derived from an EMBL/GenBank/DDBJ whole genome shotgun (WGS) entry which is preliminary data.</text>
</comment>
<dbReference type="GO" id="GO:0030246">
    <property type="term" value="F:carbohydrate binding"/>
    <property type="evidence" value="ECO:0007669"/>
    <property type="project" value="InterPro"/>
</dbReference>
<evidence type="ECO:0000256" key="2">
    <source>
        <dbReference type="ARBA" id="ARBA00023235"/>
    </source>
</evidence>
<dbReference type="PANTHER" id="PTHR10091">
    <property type="entry name" value="ALDOSE-1-EPIMERASE"/>
    <property type="match status" value="1"/>
</dbReference>
<dbReference type="CDD" id="cd09019">
    <property type="entry name" value="galactose_mutarotase_like"/>
    <property type="match status" value="1"/>
</dbReference>
<gene>
    <name evidence="4" type="ORF">FD24_GL001301</name>
</gene>
<accession>A0A837R8H3</accession>
<dbReference type="InterPro" id="IPR047215">
    <property type="entry name" value="Galactose_mutarotase-like"/>
</dbReference>
<organism evidence="4 5">
    <name type="scientific">Lactiplantibacillus pentosus DSM 20314</name>
    <dbReference type="NCBI Taxonomy" id="1423791"/>
    <lineage>
        <taxon>Bacteria</taxon>
        <taxon>Bacillati</taxon>
        <taxon>Bacillota</taxon>
        <taxon>Bacilli</taxon>
        <taxon>Lactobacillales</taxon>
        <taxon>Lactobacillaceae</taxon>
        <taxon>Lactiplantibacillus</taxon>
    </lineage>
</organism>
<dbReference type="InterPro" id="IPR014718">
    <property type="entry name" value="GH-type_carb-bd"/>
</dbReference>
<dbReference type="RefSeq" id="WP_050338693.1">
    <property type="nucleotide sequence ID" value="NZ_AZCU01000019.1"/>
</dbReference>